<dbReference type="Proteomes" id="UP000823388">
    <property type="component" value="Chromosome 8K"/>
</dbReference>
<gene>
    <name evidence="2" type="ORF">PVAP13_8KG149700</name>
</gene>
<protein>
    <submittedName>
        <fullName evidence="2">Uncharacterized protein</fullName>
    </submittedName>
</protein>
<proteinExistence type="predicted"/>
<keyword evidence="3" id="KW-1185">Reference proteome</keyword>
<accession>A0A8T0PQN7</accession>
<dbReference type="EMBL" id="CM029051">
    <property type="protein sequence ID" value="KAG2561266.1"/>
    <property type="molecule type" value="Genomic_DNA"/>
</dbReference>
<feature type="region of interest" description="Disordered" evidence="1">
    <location>
        <begin position="46"/>
        <end position="138"/>
    </location>
</feature>
<evidence type="ECO:0000313" key="3">
    <source>
        <dbReference type="Proteomes" id="UP000823388"/>
    </source>
</evidence>
<feature type="compositionally biased region" description="Basic residues" evidence="1">
    <location>
        <begin position="51"/>
        <end position="60"/>
    </location>
</feature>
<evidence type="ECO:0000313" key="2">
    <source>
        <dbReference type="EMBL" id="KAG2561266.1"/>
    </source>
</evidence>
<sequence>MCSSLLGQCPLLPAWKKLSKLQKVIFYFSCRILTHGDLHKQVVDPVSLPPRPRRRQHRRPAMAAVAATADPPTYFVGRPLHYEEQQPQEPVPPPAVDDQNAVKAQVPGYYAGPTQGRRDTATEHSNPAESTAVQRSQEPGFLARWFGCFSGSSGNAN</sequence>
<name>A0A8T0PQN7_PANVG</name>
<evidence type="ECO:0000256" key="1">
    <source>
        <dbReference type="SAM" id="MobiDB-lite"/>
    </source>
</evidence>
<dbReference type="AlphaFoldDB" id="A0A8T0PQN7"/>
<comment type="caution">
    <text evidence="2">The sequence shown here is derived from an EMBL/GenBank/DDBJ whole genome shotgun (WGS) entry which is preliminary data.</text>
</comment>
<reference evidence="2" key="1">
    <citation type="submission" date="2020-05" db="EMBL/GenBank/DDBJ databases">
        <title>WGS assembly of Panicum virgatum.</title>
        <authorList>
            <person name="Lovell J.T."/>
            <person name="Jenkins J."/>
            <person name="Shu S."/>
            <person name="Juenger T.E."/>
            <person name="Schmutz J."/>
        </authorList>
    </citation>
    <scope>NUCLEOTIDE SEQUENCE</scope>
    <source>
        <strain evidence="2">AP13</strain>
    </source>
</reference>
<feature type="compositionally biased region" description="Polar residues" evidence="1">
    <location>
        <begin position="123"/>
        <end position="137"/>
    </location>
</feature>
<organism evidence="2 3">
    <name type="scientific">Panicum virgatum</name>
    <name type="common">Blackwell switchgrass</name>
    <dbReference type="NCBI Taxonomy" id="38727"/>
    <lineage>
        <taxon>Eukaryota</taxon>
        <taxon>Viridiplantae</taxon>
        <taxon>Streptophyta</taxon>
        <taxon>Embryophyta</taxon>
        <taxon>Tracheophyta</taxon>
        <taxon>Spermatophyta</taxon>
        <taxon>Magnoliopsida</taxon>
        <taxon>Liliopsida</taxon>
        <taxon>Poales</taxon>
        <taxon>Poaceae</taxon>
        <taxon>PACMAD clade</taxon>
        <taxon>Panicoideae</taxon>
        <taxon>Panicodae</taxon>
        <taxon>Paniceae</taxon>
        <taxon>Panicinae</taxon>
        <taxon>Panicum</taxon>
        <taxon>Panicum sect. Hiantes</taxon>
    </lineage>
</organism>